<dbReference type="EMBL" id="WUMV01000003">
    <property type="protein sequence ID" value="MXN64791.1"/>
    <property type="molecule type" value="Genomic_DNA"/>
</dbReference>
<dbReference type="InterPro" id="IPR056312">
    <property type="entry name" value="Xre-MbcA-ParS_M"/>
</dbReference>
<feature type="domain" description="Antitoxin Xre/MbcA/ParS-like middle" evidence="1">
    <location>
        <begin position="133"/>
        <end position="179"/>
    </location>
</feature>
<sequence>MSTMKTPDNGTENRLHVSLPKLQEELRSENPDVPTTILDTMGEAMAEFVNAAGSMDMKSLAELSGSTNELLVAVCRVIADKPPIQIPYDTRPVEVSAGEGLGPPLSEAEAAERVRRLAKPTALESWAGEVWRPSDIKKQLGISRSTLDSWRQKDMVIALNKGLRAHVYPAAQFIDGRPVKGLGGIISAAAGNHHVAWRWLVTPHLDFGKMPPLAALKDGQAEAVLDAAHRSFS</sequence>
<proteinExistence type="predicted"/>
<gene>
    <name evidence="2" type="ORF">GR183_07720</name>
</gene>
<keyword evidence="3" id="KW-1185">Reference proteome</keyword>
<accession>A0A7X3LTG5</accession>
<reference evidence="2 3" key="1">
    <citation type="submission" date="2019-12" db="EMBL/GenBank/DDBJ databases">
        <authorList>
            <person name="Li M."/>
        </authorList>
    </citation>
    <scope>NUCLEOTIDE SEQUENCE [LARGE SCALE GENOMIC DNA]</scope>
    <source>
        <strain evidence="2 3">GBMRC 2046</strain>
    </source>
</reference>
<evidence type="ECO:0000313" key="2">
    <source>
        <dbReference type="EMBL" id="MXN64791.1"/>
    </source>
</evidence>
<organism evidence="2 3">
    <name type="scientific">Stappia sediminis</name>
    <dbReference type="NCBI Taxonomy" id="2692190"/>
    <lineage>
        <taxon>Bacteria</taxon>
        <taxon>Pseudomonadati</taxon>
        <taxon>Pseudomonadota</taxon>
        <taxon>Alphaproteobacteria</taxon>
        <taxon>Hyphomicrobiales</taxon>
        <taxon>Stappiaceae</taxon>
        <taxon>Stappia</taxon>
    </lineage>
</organism>
<dbReference type="RefSeq" id="WP_160775040.1">
    <property type="nucleotide sequence ID" value="NZ_WUMV01000003.1"/>
</dbReference>
<name>A0A7X3LTG5_9HYPH</name>
<comment type="caution">
    <text evidence="2">The sequence shown here is derived from an EMBL/GenBank/DDBJ whole genome shotgun (WGS) entry which is preliminary data.</text>
</comment>
<protein>
    <recommendedName>
        <fullName evidence="1">Antitoxin Xre/MbcA/ParS-like middle domain-containing protein</fullName>
    </recommendedName>
</protein>
<dbReference type="Proteomes" id="UP000433101">
    <property type="component" value="Unassembled WGS sequence"/>
</dbReference>
<evidence type="ECO:0000313" key="3">
    <source>
        <dbReference type="Proteomes" id="UP000433101"/>
    </source>
</evidence>
<evidence type="ECO:0000259" key="1">
    <source>
        <dbReference type="Pfam" id="PF23125"/>
    </source>
</evidence>
<dbReference type="AlphaFoldDB" id="A0A7X3LTG5"/>
<dbReference type="Pfam" id="PF23125">
    <property type="entry name" value="Xre-MbcA-ParS_M"/>
    <property type="match status" value="1"/>
</dbReference>